<evidence type="ECO:0000256" key="3">
    <source>
        <dbReference type="PROSITE-ProRule" id="PRU00175"/>
    </source>
</evidence>
<feature type="domain" description="RING-type" evidence="4">
    <location>
        <begin position="135"/>
        <end position="176"/>
    </location>
</feature>
<gene>
    <name evidence="5" type="ORF">FBUS_02946</name>
</gene>
<dbReference type="SUPFAM" id="SSF57850">
    <property type="entry name" value="RING/U-box"/>
    <property type="match status" value="1"/>
</dbReference>
<comment type="caution">
    <text evidence="5">The sequence shown here is derived from an EMBL/GenBank/DDBJ whole genome shotgun (WGS) entry which is preliminary data.</text>
</comment>
<dbReference type="EMBL" id="LUCM01009473">
    <property type="protein sequence ID" value="KAA0186928.1"/>
    <property type="molecule type" value="Genomic_DNA"/>
</dbReference>
<proteinExistence type="predicted"/>
<evidence type="ECO:0000259" key="4">
    <source>
        <dbReference type="PROSITE" id="PS50089"/>
    </source>
</evidence>
<evidence type="ECO:0000313" key="6">
    <source>
        <dbReference type="Proteomes" id="UP000728185"/>
    </source>
</evidence>
<dbReference type="InterPro" id="IPR013083">
    <property type="entry name" value="Znf_RING/FYVE/PHD"/>
</dbReference>
<evidence type="ECO:0000313" key="5">
    <source>
        <dbReference type="EMBL" id="KAA0186928.1"/>
    </source>
</evidence>
<keyword evidence="1 3" id="KW-0479">Metal-binding</keyword>
<organism evidence="5 6">
    <name type="scientific">Fasciolopsis buskii</name>
    <dbReference type="NCBI Taxonomy" id="27845"/>
    <lineage>
        <taxon>Eukaryota</taxon>
        <taxon>Metazoa</taxon>
        <taxon>Spiralia</taxon>
        <taxon>Lophotrochozoa</taxon>
        <taxon>Platyhelminthes</taxon>
        <taxon>Trematoda</taxon>
        <taxon>Digenea</taxon>
        <taxon>Plagiorchiida</taxon>
        <taxon>Echinostomata</taxon>
        <taxon>Echinostomatoidea</taxon>
        <taxon>Fasciolidae</taxon>
        <taxon>Fasciolopsis</taxon>
    </lineage>
</organism>
<sequence length="184" mass="20627">MPVPGQSDVDTLSGASLEDISDITLADQHAKTCKIEPKSRTMTLPPTYGRATVTGKKYVTGLPLVHLPVTEDRRIRNRQYSFISEREKMAHLTRFCAAKMFISISVNIRTPNHTGIVLLRSFRLTREHMATEISCTVCENMFKVGQTVVILPCGHLFHKSCILLRLSRTVSVHETCSCLAQNKQ</sequence>
<dbReference type="PROSITE" id="PS50089">
    <property type="entry name" value="ZF_RING_2"/>
    <property type="match status" value="1"/>
</dbReference>
<reference evidence="5" key="1">
    <citation type="submission" date="2019-05" db="EMBL/GenBank/DDBJ databases">
        <title>Annotation for the trematode Fasciolopsis buski.</title>
        <authorList>
            <person name="Choi Y.-J."/>
        </authorList>
    </citation>
    <scope>NUCLEOTIDE SEQUENCE</scope>
    <source>
        <strain evidence="5">HT</strain>
        <tissue evidence="5">Whole worm</tissue>
    </source>
</reference>
<accession>A0A8E0VHZ2</accession>
<protein>
    <recommendedName>
        <fullName evidence="4">RING-type domain-containing protein</fullName>
    </recommendedName>
</protein>
<name>A0A8E0VHZ2_9TREM</name>
<dbReference type="OrthoDB" id="8062037at2759"/>
<evidence type="ECO:0000256" key="1">
    <source>
        <dbReference type="ARBA" id="ARBA00022771"/>
    </source>
</evidence>
<dbReference type="Proteomes" id="UP000728185">
    <property type="component" value="Unassembled WGS sequence"/>
</dbReference>
<keyword evidence="6" id="KW-1185">Reference proteome</keyword>
<keyword evidence="2" id="KW-0862">Zinc</keyword>
<dbReference type="SMART" id="SM00184">
    <property type="entry name" value="RING"/>
    <property type="match status" value="1"/>
</dbReference>
<dbReference type="AlphaFoldDB" id="A0A8E0VHZ2"/>
<dbReference type="InterPro" id="IPR001841">
    <property type="entry name" value="Znf_RING"/>
</dbReference>
<keyword evidence="1 3" id="KW-0863">Zinc-finger</keyword>
<dbReference type="GO" id="GO:0008270">
    <property type="term" value="F:zinc ion binding"/>
    <property type="evidence" value="ECO:0007669"/>
    <property type="project" value="UniProtKB-KW"/>
</dbReference>
<dbReference type="Gene3D" id="3.30.40.10">
    <property type="entry name" value="Zinc/RING finger domain, C3HC4 (zinc finger)"/>
    <property type="match status" value="1"/>
</dbReference>
<evidence type="ECO:0000256" key="2">
    <source>
        <dbReference type="ARBA" id="ARBA00022833"/>
    </source>
</evidence>
<dbReference type="Pfam" id="PF17123">
    <property type="entry name" value="zf-RING_11"/>
    <property type="match status" value="1"/>
</dbReference>